<dbReference type="OrthoDB" id="10050400at2759"/>
<sequence>MFSVRRPGIQVVLHTRFVLGASKRQTSPSLRRKYSILNQVVPERRKLFSPWLTAVLVAGVAVSGYAGFMLYQTLTIWPPEIRSDLRDAVRAKYKNDLELSERHFHRAWTTIQSLPLETVGTQPYLKITGLAVAFGDILERAGKGEQAYDLYVQSLDILQQDDVKNTLTGPERLRAVALSTKLGELAAQLKRSKVEEEKWLVWAVEELLRIVKGPTDESLGGSGDDVDDYSQGKINFPLLPLPSWMNKTDIGAPLEALGAFYAHAGRLDFAMPLYLQAISLLIPPAPKKSSAEDRCRGAQLMMNLSELIMRGQPTPQVLHQAESWATQALGVTKKARRELSKPADLCEEVYAAALFNVATFREMAGDKSTARSLFREGLEQARSIEMTEGTMEASNALRRLDME</sequence>
<evidence type="ECO:0000313" key="2">
    <source>
        <dbReference type="EMBL" id="KAF5358836.1"/>
    </source>
</evidence>
<protein>
    <submittedName>
        <fullName evidence="2">Uncharacterized protein</fullName>
    </submittedName>
</protein>
<keyword evidence="1" id="KW-0472">Membrane</keyword>
<feature type="transmembrane region" description="Helical" evidence="1">
    <location>
        <begin position="51"/>
        <end position="71"/>
    </location>
</feature>
<proteinExistence type="predicted"/>
<comment type="caution">
    <text evidence="2">The sequence shown here is derived from an EMBL/GenBank/DDBJ whole genome shotgun (WGS) entry which is preliminary data.</text>
</comment>
<dbReference type="AlphaFoldDB" id="A0A8H5LIQ5"/>
<dbReference type="EMBL" id="JAACJN010000229">
    <property type="protein sequence ID" value="KAF5358836.1"/>
    <property type="molecule type" value="Genomic_DNA"/>
</dbReference>
<evidence type="ECO:0000313" key="3">
    <source>
        <dbReference type="Proteomes" id="UP000518752"/>
    </source>
</evidence>
<keyword evidence="1" id="KW-1133">Transmembrane helix</keyword>
<dbReference type="InterPro" id="IPR040201">
    <property type="entry name" value="Mrg3-like"/>
</dbReference>
<dbReference type="Proteomes" id="UP000518752">
    <property type="component" value="Unassembled WGS sequence"/>
</dbReference>
<evidence type="ECO:0000256" key="1">
    <source>
        <dbReference type="SAM" id="Phobius"/>
    </source>
</evidence>
<name>A0A8H5LIQ5_9AGAR</name>
<dbReference type="PANTHER" id="PTHR28142">
    <property type="entry name" value="MITOCHONDRIAL INNER MEMBRANE I-AAA PROTEASE SUPERCOMPLEX SUBUNIT MGR3-RELATED"/>
    <property type="match status" value="1"/>
</dbReference>
<gene>
    <name evidence="2" type="ORF">D9757_014253</name>
</gene>
<dbReference type="Gene3D" id="1.25.40.10">
    <property type="entry name" value="Tetratricopeptide repeat domain"/>
    <property type="match status" value="1"/>
</dbReference>
<keyword evidence="3" id="KW-1185">Reference proteome</keyword>
<reference evidence="2 3" key="1">
    <citation type="journal article" date="2020" name="ISME J.">
        <title>Uncovering the hidden diversity of litter-decomposition mechanisms in mushroom-forming fungi.</title>
        <authorList>
            <person name="Floudas D."/>
            <person name="Bentzer J."/>
            <person name="Ahren D."/>
            <person name="Johansson T."/>
            <person name="Persson P."/>
            <person name="Tunlid A."/>
        </authorList>
    </citation>
    <scope>NUCLEOTIDE SEQUENCE [LARGE SCALE GENOMIC DNA]</scope>
    <source>
        <strain evidence="2 3">CBS 406.79</strain>
    </source>
</reference>
<organism evidence="2 3">
    <name type="scientific">Collybiopsis confluens</name>
    <dbReference type="NCBI Taxonomy" id="2823264"/>
    <lineage>
        <taxon>Eukaryota</taxon>
        <taxon>Fungi</taxon>
        <taxon>Dikarya</taxon>
        <taxon>Basidiomycota</taxon>
        <taxon>Agaricomycotina</taxon>
        <taxon>Agaricomycetes</taxon>
        <taxon>Agaricomycetidae</taxon>
        <taxon>Agaricales</taxon>
        <taxon>Marasmiineae</taxon>
        <taxon>Omphalotaceae</taxon>
        <taxon>Collybiopsis</taxon>
    </lineage>
</organism>
<dbReference type="PANTHER" id="PTHR28142:SF1">
    <property type="entry name" value="MITOCHONDRIAL INNER MEMBRANE I-AAA PROTEASE SUPERCOMPLEX SUBUNIT MGR3-RELATED"/>
    <property type="match status" value="1"/>
</dbReference>
<accession>A0A8H5LIQ5</accession>
<dbReference type="InterPro" id="IPR011990">
    <property type="entry name" value="TPR-like_helical_dom_sf"/>
</dbReference>
<keyword evidence="1" id="KW-0812">Transmembrane</keyword>